<dbReference type="AlphaFoldDB" id="A0A0M4RLF2"/>
<gene>
    <name evidence="4" type="ORF">CI114_08550</name>
    <name evidence="3" type="ORF">RN90_03790</name>
    <name evidence="2" type="ORF">RN98_09115</name>
</gene>
<evidence type="ECO:0000313" key="7">
    <source>
        <dbReference type="Proteomes" id="UP000230719"/>
    </source>
</evidence>
<keyword evidence="1" id="KW-0812">Transmembrane</keyword>
<dbReference type="PATRIC" id="fig|76859.3.peg.1842"/>
<dbReference type="Proteomes" id="UP000230719">
    <property type="component" value="Unassembled WGS sequence"/>
</dbReference>
<reference evidence="2 5" key="1">
    <citation type="submission" date="2015-09" db="EMBL/GenBank/DDBJ databases">
        <authorList>
            <person name="Jackson K.R."/>
            <person name="Lunt B.L."/>
            <person name="Fisher J.N.B."/>
            <person name="Gardner A.V."/>
            <person name="Bailey M.E."/>
            <person name="Deus L.M."/>
            <person name="Earl A.S."/>
            <person name="Gibby P.D."/>
            <person name="Hartmann K.A."/>
            <person name="Liu J.E."/>
            <person name="Manci A.M."/>
            <person name="Nielsen D.A."/>
            <person name="Solomon M.B."/>
            <person name="Breakwell D.P."/>
            <person name="Burnett S.H."/>
            <person name="Grose J.H."/>
        </authorList>
    </citation>
    <scope>NUCLEOTIDE SEQUENCE [LARGE SCALE GENOMIC DNA]</scope>
    <source>
        <strain evidence="2 5">KCOM 1279</strain>
    </source>
</reference>
<evidence type="ECO:0000313" key="3">
    <source>
        <dbReference type="EMBL" id="PGH24614.1"/>
    </source>
</evidence>
<evidence type="ECO:0000313" key="6">
    <source>
        <dbReference type="Proteomes" id="UP000226179"/>
    </source>
</evidence>
<accession>A0A0M4RLF2</accession>
<keyword evidence="1" id="KW-1133">Transmembrane helix</keyword>
<evidence type="ECO:0000313" key="2">
    <source>
        <dbReference type="EMBL" id="ALF18328.1"/>
    </source>
</evidence>
<dbReference type="EMBL" id="NJGJ01000001">
    <property type="protein sequence ID" value="PGH24614.1"/>
    <property type="molecule type" value="Genomic_DNA"/>
</dbReference>
<organism evidence="2">
    <name type="scientific">Fusobacterium animalis</name>
    <dbReference type="NCBI Taxonomy" id="76859"/>
    <lineage>
        <taxon>Bacteria</taxon>
        <taxon>Fusobacteriati</taxon>
        <taxon>Fusobacteriota</taxon>
        <taxon>Fusobacteriia</taxon>
        <taxon>Fusobacteriales</taxon>
        <taxon>Fusobacteriaceae</taxon>
        <taxon>Fusobacterium</taxon>
    </lineage>
</organism>
<reference evidence="4 7" key="3">
    <citation type="submission" date="2017-08" db="EMBL/GenBank/DDBJ databases">
        <title>Analysis of Fusobacterium persistence and antibiotic response in human colorectal.</title>
        <authorList>
            <person name="Bullman S."/>
        </authorList>
    </citation>
    <scope>NUCLEOTIDE SEQUENCE [LARGE SCALE GENOMIC DNA]</scope>
    <source>
        <strain evidence="4 7">P2_CP</strain>
    </source>
</reference>
<dbReference type="Proteomes" id="UP000063147">
    <property type="component" value="Chromosome"/>
</dbReference>
<dbReference type="Proteomes" id="UP000226179">
    <property type="component" value="Unassembled WGS sequence"/>
</dbReference>
<dbReference type="OrthoDB" id="90419at2"/>
<proteinExistence type="predicted"/>
<evidence type="ECO:0000256" key="1">
    <source>
        <dbReference type="SAM" id="Phobius"/>
    </source>
</evidence>
<dbReference type="EMBL" id="CP012713">
    <property type="protein sequence ID" value="ALF18328.1"/>
    <property type="molecule type" value="Genomic_DNA"/>
</dbReference>
<evidence type="ECO:0000313" key="5">
    <source>
        <dbReference type="Proteomes" id="UP000063147"/>
    </source>
</evidence>
<dbReference type="EMBL" id="NPND01000027">
    <property type="protein sequence ID" value="PIM89493.1"/>
    <property type="molecule type" value="Genomic_DNA"/>
</dbReference>
<dbReference type="GeneID" id="79810188"/>
<sequence length="102" mass="11518">MSPKEKVRANIYKALLEEEKRKNKRMSIFSIGLFFVGIVTMSTYNSLVKSVPNNEVNNENNIVASGEVREALLSSIYDNSSVIGTKTTQLNPDELFIYNNQI</sequence>
<keyword evidence="1" id="KW-0472">Membrane</keyword>
<protein>
    <submittedName>
        <fullName evidence="2">Uncharacterized protein</fullName>
    </submittedName>
</protein>
<reference evidence="3 6" key="2">
    <citation type="submission" date="2017-06" db="EMBL/GenBank/DDBJ databases">
        <title>Draft genome sequence of Fusobacterium nucleatum subsp. animalis KCOM 1280 (=ChDC F318).</title>
        <authorList>
            <person name="Kook J.-K."/>
            <person name="Park S.-N."/>
            <person name="Lim Y.K."/>
            <person name="Roh H."/>
        </authorList>
    </citation>
    <scope>NUCLEOTIDE SEQUENCE [LARGE SCALE GENOMIC DNA]</scope>
    <source>
        <strain evidence="3">KCOM 1280</strain>
        <strain evidence="6">KCOM 1280 ( ChDC F318)</strain>
    </source>
</reference>
<dbReference type="RefSeq" id="WP_005906694.1">
    <property type="nucleotide sequence ID" value="NZ_CP012713.1"/>
</dbReference>
<feature type="transmembrane region" description="Helical" evidence="1">
    <location>
        <begin position="26"/>
        <end position="44"/>
    </location>
</feature>
<name>A0A0M4RLF2_9FUSO</name>
<evidence type="ECO:0000313" key="4">
    <source>
        <dbReference type="EMBL" id="PIM89493.1"/>
    </source>
</evidence>